<accession>A0A084THG6</accession>
<name>A0A084THG6_9FLAO</name>
<proteinExistence type="predicted"/>
<dbReference type="RefSeq" id="WP_036123853.1">
    <property type="nucleotide sequence ID" value="NZ_BMET01000003.1"/>
</dbReference>
<protein>
    <submittedName>
        <fullName evidence="2">Acetyltransferase</fullName>
    </submittedName>
</protein>
<reference evidence="2 3" key="1">
    <citation type="journal article" date="2014" name="Genome Announc.">
        <title>Draft Genome Sequence of the Algicidal Bacterium Mangrovimonas yunxiaonensis Strain LY01.</title>
        <authorList>
            <person name="Li Y."/>
            <person name="Zhu H."/>
            <person name="Li C."/>
            <person name="Zhang H."/>
            <person name="Chen Z."/>
            <person name="Zheng W."/>
            <person name="Xu H."/>
            <person name="Zheng T."/>
        </authorList>
    </citation>
    <scope>NUCLEOTIDE SEQUENCE [LARGE SCALE GENOMIC DNA]</scope>
    <source>
        <strain evidence="2 3">LY01</strain>
    </source>
</reference>
<reference evidence="3" key="2">
    <citation type="submission" date="2014-07" db="EMBL/GenBank/DDBJ databases">
        <title>Genome sequence of Mangrovimonas yunxiaonensis.</title>
        <authorList>
            <person name="Li Y."/>
            <person name="Zheng T."/>
        </authorList>
    </citation>
    <scope>NUCLEOTIDE SEQUENCE [LARGE SCALE GENOMIC DNA]</scope>
    <source>
        <strain evidence="3">LY01</strain>
    </source>
</reference>
<dbReference type="AlphaFoldDB" id="A0A084THG6"/>
<dbReference type="Proteomes" id="UP000028521">
    <property type="component" value="Unassembled WGS sequence"/>
</dbReference>
<dbReference type="PANTHER" id="PTHR31435:SF10">
    <property type="entry name" value="BSR4717 PROTEIN"/>
    <property type="match status" value="1"/>
</dbReference>
<evidence type="ECO:0000313" key="2">
    <source>
        <dbReference type="EMBL" id="KFB00152.1"/>
    </source>
</evidence>
<gene>
    <name evidence="2" type="ORF">IA57_12035</name>
</gene>
<organism evidence="2 3">
    <name type="scientific">Mangrovimonas yunxiaonensis</name>
    <dbReference type="NCBI Taxonomy" id="1197477"/>
    <lineage>
        <taxon>Bacteria</taxon>
        <taxon>Pseudomonadati</taxon>
        <taxon>Bacteroidota</taxon>
        <taxon>Flavobacteriia</taxon>
        <taxon>Flavobacteriales</taxon>
        <taxon>Flavobacteriaceae</taxon>
        <taxon>Mangrovimonas</taxon>
    </lineage>
</organism>
<dbReference type="SUPFAM" id="SSF55729">
    <property type="entry name" value="Acyl-CoA N-acyltransferases (Nat)"/>
    <property type="match status" value="1"/>
</dbReference>
<dbReference type="Pfam" id="PF14542">
    <property type="entry name" value="Acetyltransf_CG"/>
    <property type="match status" value="1"/>
</dbReference>
<dbReference type="PROSITE" id="PS51729">
    <property type="entry name" value="GNAT_YJDJ"/>
    <property type="match status" value="1"/>
</dbReference>
<dbReference type="InterPro" id="IPR045057">
    <property type="entry name" value="Gcn5-rel_NAT"/>
</dbReference>
<dbReference type="InterPro" id="IPR031165">
    <property type="entry name" value="GNAT_YJDJ"/>
</dbReference>
<keyword evidence="2" id="KW-0808">Transferase</keyword>
<sequence>MRSEFEHIPLVKNQDKKRFQITIDGHDAFIEYKETAQQTALVHTEVPEAIGGRGVAAALVEKTLNHLEAHHNTLLPICPYVFAYIKKHPEWKRLVDKRFKGYDNL</sequence>
<dbReference type="InterPro" id="IPR016181">
    <property type="entry name" value="Acyl_CoA_acyltransferase"/>
</dbReference>
<dbReference type="STRING" id="1197477.IA57_12035"/>
<feature type="domain" description="N-acetyltransferase" evidence="1">
    <location>
        <begin position="11"/>
        <end position="96"/>
    </location>
</feature>
<dbReference type="Gene3D" id="3.40.630.30">
    <property type="match status" value="1"/>
</dbReference>
<comment type="caution">
    <text evidence="2">The sequence shown here is derived from an EMBL/GenBank/DDBJ whole genome shotgun (WGS) entry which is preliminary data.</text>
</comment>
<evidence type="ECO:0000313" key="3">
    <source>
        <dbReference type="Proteomes" id="UP000028521"/>
    </source>
</evidence>
<dbReference type="PANTHER" id="PTHR31435">
    <property type="entry name" value="PROTEIN NATD1"/>
    <property type="match status" value="1"/>
</dbReference>
<evidence type="ECO:0000259" key="1">
    <source>
        <dbReference type="PROSITE" id="PS51729"/>
    </source>
</evidence>
<keyword evidence="3" id="KW-1185">Reference proteome</keyword>
<dbReference type="GO" id="GO:0016740">
    <property type="term" value="F:transferase activity"/>
    <property type="evidence" value="ECO:0007669"/>
    <property type="project" value="UniProtKB-KW"/>
</dbReference>
<dbReference type="eggNOG" id="COG2388">
    <property type="taxonomic scope" value="Bacteria"/>
</dbReference>
<dbReference type="EMBL" id="JPFK01000009">
    <property type="protein sequence ID" value="KFB00152.1"/>
    <property type="molecule type" value="Genomic_DNA"/>
</dbReference>
<dbReference type="OrthoDB" id="1120671at2"/>